<dbReference type="PANTHER" id="PTHR33991:SF1">
    <property type="entry name" value="DNA REPAIR PROTEIN RECO"/>
    <property type="match status" value="1"/>
</dbReference>
<evidence type="ECO:0000259" key="4">
    <source>
        <dbReference type="Pfam" id="PF11967"/>
    </source>
</evidence>
<evidence type="ECO:0000313" key="6">
    <source>
        <dbReference type="Proteomes" id="UP000034879"/>
    </source>
</evidence>
<dbReference type="GO" id="GO:0043590">
    <property type="term" value="C:bacterial nucleoid"/>
    <property type="evidence" value="ECO:0007669"/>
    <property type="project" value="TreeGrafter"/>
</dbReference>
<organism evidence="5 6">
    <name type="scientific">Candidatus Nomurabacteria bacterium GW2011_GWB1_47_6</name>
    <dbReference type="NCBI Taxonomy" id="1618749"/>
    <lineage>
        <taxon>Bacteria</taxon>
        <taxon>Candidatus Nomuraibacteriota</taxon>
    </lineage>
</organism>
<dbReference type="InterPro" id="IPR003717">
    <property type="entry name" value="RecO"/>
</dbReference>
<dbReference type="InterPro" id="IPR012340">
    <property type="entry name" value="NA-bd_OB-fold"/>
</dbReference>
<feature type="domain" description="DNA replication/recombination mediator RecO N-terminal" evidence="4">
    <location>
        <begin position="1"/>
        <end position="75"/>
    </location>
</feature>
<comment type="caution">
    <text evidence="5">The sequence shown here is derived from an EMBL/GenBank/DDBJ whole genome shotgun (WGS) entry which is preliminary data.</text>
</comment>
<name>A0A0G1T2D6_9BACT</name>
<reference evidence="5 6" key="1">
    <citation type="journal article" date="2015" name="Nature">
        <title>rRNA introns, odd ribosomes, and small enigmatic genomes across a large radiation of phyla.</title>
        <authorList>
            <person name="Brown C.T."/>
            <person name="Hug L.A."/>
            <person name="Thomas B.C."/>
            <person name="Sharon I."/>
            <person name="Castelle C.J."/>
            <person name="Singh A."/>
            <person name="Wilkins M.J."/>
            <person name="Williams K.H."/>
            <person name="Banfield J.F."/>
        </authorList>
    </citation>
    <scope>NUCLEOTIDE SEQUENCE [LARGE SCALE GENOMIC DNA]</scope>
</reference>
<evidence type="ECO:0000256" key="3">
    <source>
        <dbReference type="ARBA" id="ARBA00023204"/>
    </source>
</evidence>
<dbReference type="NCBIfam" id="TIGR00613">
    <property type="entry name" value="reco"/>
    <property type="match status" value="1"/>
</dbReference>
<dbReference type="AlphaFoldDB" id="A0A0G1T2D6"/>
<keyword evidence="3" id="KW-0234">DNA repair</keyword>
<evidence type="ECO:0000256" key="1">
    <source>
        <dbReference type="ARBA" id="ARBA00022763"/>
    </source>
</evidence>
<proteinExistence type="predicted"/>
<keyword evidence="2" id="KW-0233">DNA recombination</keyword>
<dbReference type="GO" id="GO:0006310">
    <property type="term" value="P:DNA recombination"/>
    <property type="evidence" value="ECO:0007669"/>
    <property type="project" value="UniProtKB-KW"/>
</dbReference>
<dbReference type="EMBL" id="LCOJ01000001">
    <property type="protein sequence ID" value="KKU75907.1"/>
    <property type="molecule type" value="Genomic_DNA"/>
</dbReference>
<dbReference type="SUPFAM" id="SSF50249">
    <property type="entry name" value="Nucleic acid-binding proteins"/>
    <property type="match status" value="1"/>
</dbReference>
<dbReference type="Proteomes" id="UP000034879">
    <property type="component" value="Unassembled WGS sequence"/>
</dbReference>
<protein>
    <submittedName>
        <fullName evidence="5">Repair protein RecO protein</fullName>
    </submittedName>
</protein>
<dbReference type="PANTHER" id="PTHR33991">
    <property type="entry name" value="DNA REPAIR PROTEIN RECO"/>
    <property type="match status" value="1"/>
</dbReference>
<dbReference type="Pfam" id="PF11967">
    <property type="entry name" value="RecO_N"/>
    <property type="match status" value="1"/>
</dbReference>
<dbReference type="Gene3D" id="2.40.50.140">
    <property type="entry name" value="Nucleic acid-binding proteins"/>
    <property type="match status" value="1"/>
</dbReference>
<dbReference type="GO" id="GO:0006302">
    <property type="term" value="P:double-strand break repair"/>
    <property type="evidence" value="ECO:0007669"/>
    <property type="project" value="TreeGrafter"/>
</dbReference>
<dbReference type="InterPro" id="IPR022572">
    <property type="entry name" value="DNA_rep/recomb_RecO_N"/>
</dbReference>
<accession>A0A0G1T2D6</accession>
<evidence type="ECO:0000256" key="2">
    <source>
        <dbReference type="ARBA" id="ARBA00023172"/>
    </source>
</evidence>
<sequence length="192" mass="21703">MHHIYHTEGLILESAPVGEADKRYAIFTRDLGMIHTRATGVRKLSSKLRFILQDFAYVKIDLVQGKNYWRVTSASPGGILEGLAKERKTLEVFANVARLLRRLLAASEPNEKLFADILRGLCILEGCGTAENLRNIEVVIVLRALHNLGYIGGEELKHIIESPFEEELVYRISPARKEALRQINQALRESQL</sequence>
<gene>
    <name evidence="5" type="ORF">UY01_C0001G0003</name>
</gene>
<keyword evidence="1" id="KW-0227">DNA damage</keyword>
<evidence type="ECO:0000313" key="5">
    <source>
        <dbReference type="EMBL" id="KKU75907.1"/>
    </source>
</evidence>